<reference evidence="2" key="2">
    <citation type="submission" date="2022-10" db="EMBL/GenBank/DDBJ databases">
        <authorList>
            <person name="Kostovova I."/>
            <person name="Moravkova M."/>
            <person name="Pechar R."/>
        </authorList>
    </citation>
    <scope>NUCLEOTIDE SEQUENCE</scope>
    <source>
        <strain evidence="2">M490A</strain>
    </source>
</reference>
<feature type="transmembrane region" description="Helical" evidence="1">
    <location>
        <begin position="43"/>
        <end position="66"/>
    </location>
</feature>
<proteinExistence type="predicted"/>
<dbReference type="EMBL" id="JAOTGY010000002">
    <property type="protein sequence ID" value="MDB6257306.1"/>
    <property type="molecule type" value="Genomic_DNA"/>
</dbReference>
<dbReference type="Pfam" id="PF12730">
    <property type="entry name" value="ABC2_membrane_4"/>
    <property type="match status" value="1"/>
</dbReference>
<comment type="caution">
    <text evidence="2">The sequence shown here is derived from an EMBL/GenBank/DDBJ whole genome shotgun (WGS) entry which is preliminary data.</text>
</comment>
<evidence type="ECO:0000313" key="2">
    <source>
        <dbReference type="EMBL" id="MDB6257306.1"/>
    </source>
</evidence>
<keyword evidence="1" id="KW-0472">Membrane</keyword>
<feature type="transmembrane region" description="Helical" evidence="1">
    <location>
        <begin position="228"/>
        <end position="247"/>
    </location>
</feature>
<reference evidence="2" key="1">
    <citation type="journal article" date="2022" name="Microorganisms">
        <title>Antibiotic Susceptibility, Resistance Gene Determinants and Corresponding Genomic Regions in Lactobacillus amylovorus Isolates Derived from Wild Boars and Domestic Pigs.</title>
        <authorList>
            <person name="Moravkova M."/>
            <person name="Kostovova I."/>
            <person name="Kavanova K."/>
            <person name="Pechar R."/>
            <person name="Stanek S."/>
            <person name="Brychta A."/>
            <person name="Zeman M."/>
            <person name="Kubasova T."/>
        </authorList>
    </citation>
    <scope>NUCLEOTIDE SEQUENCE</scope>
    <source>
        <strain evidence="2">M490A</strain>
    </source>
</reference>
<feature type="transmembrane region" description="Helical" evidence="1">
    <location>
        <begin position="134"/>
        <end position="162"/>
    </location>
</feature>
<evidence type="ECO:0000256" key="1">
    <source>
        <dbReference type="SAM" id="Phobius"/>
    </source>
</evidence>
<feature type="transmembrane region" description="Helical" evidence="1">
    <location>
        <begin position="87"/>
        <end position="114"/>
    </location>
</feature>
<dbReference type="RefSeq" id="WP_271864436.1">
    <property type="nucleotide sequence ID" value="NZ_JAOTGR010000006.1"/>
</dbReference>
<organism evidence="2 3">
    <name type="scientific">Lactobacillus amylovorus</name>
    <dbReference type="NCBI Taxonomy" id="1604"/>
    <lineage>
        <taxon>Bacteria</taxon>
        <taxon>Bacillati</taxon>
        <taxon>Bacillota</taxon>
        <taxon>Bacilli</taxon>
        <taxon>Lactobacillales</taxon>
        <taxon>Lactobacillaceae</taxon>
        <taxon>Lactobacillus</taxon>
    </lineage>
</organism>
<gene>
    <name evidence="2" type="ORF">ODU72_01210</name>
</gene>
<feature type="transmembrane region" description="Helical" evidence="1">
    <location>
        <begin position="20"/>
        <end position="37"/>
    </location>
</feature>
<dbReference type="Proteomes" id="UP001141981">
    <property type="component" value="Unassembled WGS sequence"/>
</dbReference>
<evidence type="ECO:0000313" key="3">
    <source>
        <dbReference type="Proteomes" id="UP001141981"/>
    </source>
</evidence>
<dbReference type="AlphaFoldDB" id="A0A9X4AAA9"/>
<protein>
    <submittedName>
        <fullName evidence="2">ABC transporter permease</fullName>
    </submittedName>
</protein>
<keyword evidence="1" id="KW-1133">Transmembrane helix</keyword>
<feature type="transmembrane region" description="Helical" evidence="1">
    <location>
        <begin position="169"/>
        <end position="194"/>
    </location>
</feature>
<keyword evidence="1" id="KW-0812">Transmembrane</keyword>
<dbReference type="PANTHER" id="PTHR37305">
    <property type="entry name" value="INTEGRAL MEMBRANE PROTEIN-RELATED"/>
    <property type="match status" value="1"/>
</dbReference>
<sequence>MKTNLLREFYKFTHRRIPLYGLLVLLGLMLYTIGTSYKVTPSLITQGFGAGQWTIIIIMAISSDMIAMEWRDHTMTTLLYKTSNKSILYLAKFIVLVVYSFILLVFGIIFSFIIKFLMVGSKYSWQDNFNGHSLINALFLNMGGTMLYLLFIISLSLMLVLLIKSNATVIMIGLAIGFFGTDLSSLAISAFSGLKSILAWNPLNMINIITQLSNREMASITYLTNSELIIANLVYAIIFFWIGILIFKKRAILGRE</sequence>
<dbReference type="PANTHER" id="PTHR37305:SF1">
    <property type="entry name" value="MEMBRANE PROTEIN"/>
    <property type="match status" value="1"/>
</dbReference>
<accession>A0A9X4AAA9</accession>
<name>A0A9X4AAA9_LACAM</name>